<proteinExistence type="predicted"/>
<dbReference type="Pfam" id="PF14808">
    <property type="entry name" value="TMEM164"/>
    <property type="match status" value="1"/>
</dbReference>
<dbReference type="InterPro" id="IPR011737">
    <property type="entry name" value="CHP02206_TP0381"/>
</dbReference>
<dbReference type="OrthoDB" id="9813172at2"/>
<feature type="transmembrane region" description="Helical" evidence="1">
    <location>
        <begin position="53"/>
        <end position="70"/>
    </location>
</feature>
<keyword evidence="1" id="KW-0472">Membrane</keyword>
<dbReference type="PROSITE" id="PS51257">
    <property type="entry name" value="PROKAR_LIPOPROTEIN"/>
    <property type="match status" value="1"/>
</dbReference>
<dbReference type="GeneID" id="303561267"/>
<evidence type="ECO:0000313" key="2">
    <source>
        <dbReference type="EMBL" id="AYE34948.1"/>
    </source>
</evidence>
<evidence type="ECO:0000313" key="3">
    <source>
        <dbReference type="EMBL" id="USS01543.1"/>
    </source>
</evidence>
<name>A0A9N7JLH8_CLOSE</name>
<dbReference type="Proteomes" id="UP001055437">
    <property type="component" value="Chromosome"/>
</dbReference>
<feature type="transmembrane region" description="Helical" evidence="1">
    <location>
        <begin position="20"/>
        <end position="41"/>
    </location>
</feature>
<dbReference type="Proteomes" id="UP000280586">
    <property type="component" value="Chromosome"/>
</dbReference>
<dbReference type="RefSeq" id="WP_066673236.1">
    <property type="nucleotide sequence ID" value="NZ_CABMIZ010000001.1"/>
</dbReference>
<evidence type="ECO:0000313" key="5">
    <source>
        <dbReference type="Proteomes" id="UP001055437"/>
    </source>
</evidence>
<keyword evidence="1" id="KW-0812">Transmembrane</keyword>
<sequence length="253" mass="29352">MNFLREFFRTQPDRYVFDMFGITHIFILLITVLGCILIIHFKDKLREKSKFKNIIAIILLAQQIILYNWYIFSGYNTLREGLPLYNCRVAIISLAVGLLLNNKKLKVLAVYWGGFGTIFALLSPGTDPFSFPHYTKISYFLGHVLLAYGVVYILSVEEFKLNIKNLKGVLIFTNIYHSIVFFIDRIIGANYCYLINSPVALTKMSQFLYTFTVMMVFNLSIIVFYLIISKLSNRVLEENTLEDENTIRLITTK</sequence>
<feature type="transmembrane region" description="Helical" evidence="1">
    <location>
        <begin position="207"/>
        <end position="228"/>
    </location>
</feature>
<organism evidence="2 4">
    <name type="scientific">Clostridium septicum</name>
    <dbReference type="NCBI Taxonomy" id="1504"/>
    <lineage>
        <taxon>Bacteria</taxon>
        <taxon>Bacillati</taxon>
        <taxon>Bacillota</taxon>
        <taxon>Clostridia</taxon>
        <taxon>Eubacteriales</taxon>
        <taxon>Clostridiaceae</taxon>
        <taxon>Clostridium</taxon>
    </lineage>
</organism>
<protein>
    <submittedName>
        <fullName evidence="2">TIGR02206 family membrane protein</fullName>
    </submittedName>
</protein>
<evidence type="ECO:0000256" key="1">
    <source>
        <dbReference type="SAM" id="Phobius"/>
    </source>
</evidence>
<feature type="transmembrane region" description="Helical" evidence="1">
    <location>
        <begin position="137"/>
        <end position="156"/>
    </location>
</feature>
<keyword evidence="1" id="KW-1133">Transmembrane helix</keyword>
<accession>A0A9N7JLH8</accession>
<dbReference type="NCBIfam" id="TIGR02206">
    <property type="entry name" value="intg_mem_TP0381"/>
    <property type="match status" value="1"/>
</dbReference>
<gene>
    <name evidence="2" type="ORF">CP523_11290</name>
    <name evidence="3" type="ORF">NH397_03645</name>
</gene>
<reference evidence="2 4" key="1">
    <citation type="submission" date="2017-09" db="EMBL/GenBank/DDBJ databases">
        <authorList>
            <person name="Thomas P."/>
            <person name="Seyboldt C."/>
        </authorList>
    </citation>
    <scope>NUCLEOTIDE SEQUENCE [LARGE SCALE GENOMIC DNA]</scope>
    <source>
        <strain evidence="2 4">DSM 7534</strain>
    </source>
</reference>
<dbReference type="EMBL" id="CP099799">
    <property type="protein sequence ID" value="USS01543.1"/>
    <property type="molecule type" value="Genomic_DNA"/>
</dbReference>
<dbReference type="AlphaFoldDB" id="A0A9N7JLH8"/>
<feature type="transmembrane region" description="Helical" evidence="1">
    <location>
        <begin position="107"/>
        <end position="125"/>
    </location>
</feature>
<reference evidence="3" key="2">
    <citation type="submission" date="2022-06" db="EMBL/GenBank/DDBJ databases">
        <authorList>
            <person name="Holder M.E."/>
            <person name="Ajami N.J."/>
            <person name="Petrosino J.F."/>
        </authorList>
    </citation>
    <scope>NUCLEOTIDE SEQUENCE</scope>
    <source>
        <strain evidence="3">RMA 8861</strain>
    </source>
</reference>
<dbReference type="KEGG" id="csep:CP523_11290"/>
<keyword evidence="5" id="KW-1185">Reference proteome</keyword>
<evidence type="ECO:0000313" key="4">
    <source>
        <dbReference type="Proteomes" id="UP000280586"/>
    </source>
</evidence>
<feature type="transmembrane region" description="Helical" evidence="1">
    <location>
        <begin position="168"/>
        <end position="187"/>
    </location>
</feature>
<dbReference type="EMBL" id="CP023671">
    <property type="protein sequence ID" value="AYE34948.1"/>
    <property type="molecule type" value="Genomic_DNA"/>
</dbReference>
<feature type="transmembrane region" description="Helical" evidence="1">
    <location>
        <begin position="82"/>
        <end position="100"/>
    </location>
</feature>